<organism evidence="6">
    <name type="scientific">Dichomitus squalens</name>
    <dbReference type="NCBI Taxonomy" id="114155"/>
    <lineage>
        <taxon>Eukaryota</taxon>
        <taxon>Fungi</taxon>
        <taxon>Dikarya</taxon>
        <taxon>Basidiomycota</taxon>
        <taxon>Agaricomycotina</taxon>
        <taxon>Agaricomycetes</taxon>
        <taxon>Polyporales</taxon>
        <taxon>Polyporaceae</taxon>
        <taxon>Dichomitus</taxon>
    </lineage>
</organism>
<dbReference type="CDD" id="cd00519">
    <property type="entry name" value="Lipase_3"/>
    <property type="match status" value="1"/>
</dbReference>
<dbReference type="EMBL" id="ML143389">
    <property type="protein sequence ID" value="TBU33990.1"/>
    <property type="molecule type" value="Genomic_DNA"/>
</dbReference>
<dbReference type="Pfam" id="PF01764">
    <property type="entry name" value="Lipase_3"/>
    <property type="match status" value="1"/>
</dbReference>
<dbReference type="PANTHER" id="PTHR45856">
    <property type="entry name" value="ALPHA/BETA-HYDROLASES SUPERFAMILY PROTEIN"/>
    <property type="match status" value="1"/>
</dbReference>
<evidence type="ECO:0000256" key="1">
    <source>
        <dbReference type="ARBA" id="ARBA00023157"/>
    </source>
</evidence>
<dbReference type="SUPFAM" id="SSF53474">
    <property type="entry name" value="alpha/beta-Hydrolases"/>
    <property type="match status" value="1"/>
</dbReference>
<dbReference type="OrthoDB" id="2730198at2759"/>
<dbReference type="AlphaFoldDB" id="A0A4Q9N0M7"/>
<reference evidence="6" key="1">
    <citation type="submission" date="2019-01" db="EMBL/GenBank/DDBJ databases">
        <title>Draft genome sequences of three monokaryotic isolates of the white-rot basidiomycete fungus Dichomitus squalens.</title>
        <authorList>
            <consortium name="DOE Joint Genome Institute"/>
            <person name="Lopez S.C."/>
            <person name="Andreopoulos B."/>
            <person name="Pangilinan J."/>
            <person name="Lipzen A."/>
            <person name="Riley R."/>
            <person name="Ahrendt S."/>
            <person name="Ng V."/>
            <person name="Barry K."/>
            <person name="Daum C."/>
            <person name="Grigoriev I.V."/>
            <person name="Hilden K.S."/>
            <person name="Makela M.R."/>
            <person name="de Vries R.P."/>
        </authorList>
    </citation>
    <scope>NUCLEOTIDE SEQUENCE [LARGE SCALE GENOMIC DNA]</scope>
    <source>
        <strain evidence="6">OM18370.1</strain>
    </source>
</reference>
<keyword evidence="1" id="KW-1015">Disulfide bond</keyword>
<feature type="domain" description="Fungal lipase-type" evidence="5">
    <location>
        <begin position="137"/>
        <end position="277"/>
    </location>
</feature>
<dbReference type="InterPro" id="IPR002921">
    <property type="entry name" value="Fungal_lipase-type"/>
</dbReference>
<dbReference type="PANTHER" id="PTHR45856:SF25">
    <property type="entry name" value="FUNGAL LIPASE-LIKE DOMAIN-CONTAINING PROTEIN"/>
    <property type="match status" value="1"/>
</dbReference>
<keyword evidence="6" id="KW-0378">Hydrolase</keyword>
<evidence type="ECO:0000256" key="2">
    <source>
        <dbReference type="ARBA" id="ARBA00043996"/>
    </source>
</evidence>
<comment type="catalytic activity">
    <reaction evidence="4">
        <text>a monoacylglycerol + H2O = glycerol + a fatty acid + H(+)</text>
        <dbReference type="Rhea" id="RHEA:15245"/>
        <dbReference type="ChEBI" id="CHEBI:15377"/>
        <dbReference type="ChEBI" id="CHEBI:15378"/>
        <dbReference type="ChEBI" id="CHEBI:17408"/>
        <dbReference type="ChEBI" id="CHEBI:17754"/>
        <dbReference type="ChEBI" id="CHEBI:28868"/>
    </reaction>
</comment>
<accession>A0A4Q9N0M7</accession>
<protein>
    <submittedName>
        <fullName evidence="6">Alpha/beta-hydrolase</fullName>
    </submittedName>
</protein>
<name>A0A4Q9N0M7_9APHY</name>
<sequence>MTVLIVALQVSISSLQRLLLDASPKHRYKSKPTMAEFIRPAPSNGMAPSSWFILLFALSAISVGVRAVPAPHTLTARQDAIIPLPPAEIAAFKPYTWYASTANCNPSSTKAWNCGENCDANYDGYVGYDPTLNVVVVGHQGTDVSKIIPVLIDLDIPLVQLDAELFPGVDPSVRVHQGFAGTQSRSAPGVLAAVEEALSLYPTKNVTVVGHSLGAAIALLDAVYLPLHLPSDVNVRYIGYASPRVGDQAWANYVDSLHMNITRINNKEDPVPVLPPIEIFGYHHASGEVHIRDYDVWVSCPGQDNPSDQCSTGAVNITTFDAAQHPGPYDGVTIQC</sequence>
<proteinExistence type="inferred from homology"/>
<comment type="catalytic activity">
    <reaction evidence="3">
        <text>a diacylglycerol + H2O = a monoacylglycerol + a fatty acid + H(+)</text>
        <dbReference type="Rhea" id="RHEA:32731"/>
        <dbReference type="ChEBI" id="CHEBI:15377"/>
        <dbReference type="ChEBI" id="CHEBI:15378"/>
        <dbReference type="ChEBI" id="CHEBI:17408"/>
        <dbReference type="ChEBI" id="CHEBI:18035"/>
        <dbReference type="ChEBI" id="CHEBI:28868"/>
    </reaction>
</comment>
<evidence type="ECO:0000313" key="6">
    <source>
        <dbReference type="EMBL" id="TBU33990.1"/>
    </source>
</evidence>
<dbReference type="Gene3D" id="3.40.50.1820">
    <property type="entry name" value="alpha/beta hydrolase"/>
    <property type="match status" value="1"/>
</dbReference>
<dbReference type="GO" id="GO:0016787">
    <property type="term" value="F:hydrolase activity"/>
    <property type="evidence" value="ECO:0007669"/>
    <property type="project" value="UniProtKB-KW"/>
</dbReference>
<gene>
    <name evidence="6" type="ORF">BD311DRAFT_861268</name>
</gene>
<evidence type="ECO:0000256" key="3">
    <source>
        <dbReference type="ARBA" id="ARBA00047591"/>
    </source>
</evidence>
<dbReference type="InterPro" id="IPR029058">
    <property type="entry name" value="AB_hydrolase_fold"/>
</dbReference>
<evidence type="ECO:0000259" key="5">
    <source>
        <dbReference type="Pfam" id="PF01764"/>
    </source>
</evidence>
<dbReference type="GO" id="GO:0006629">
    <property type="term" value="P:lipid metabolic process"/>
    <property type="evidence" value="ECO:0007669"/>
    <property type="project" value="InterPro"/>
</dbReference>
<comment type="similarity">
    <text evidence="2">Belongs to the AB hydrolase superfamily. Lipase family. Class 3 subfamily.</text>
</comment>
<evidence type="ECO:0000256" key="4">
    <source>
        <dbReference type="ARBA" id="ARBA00048461"/>
    </source>
</evidence>
<dbReference type="InterPro" id="IPR051218">
    <property type="entry name" value="Sec_MonoDiacylglyc_Lipase"/>
</dbReference>
<dbReference type="Proteomes" id="UP000292957">
    <property type="component" value="Unassembled WGS sequence"/>
</dbReference>